<dbReference type="EMBL" id="LK052889">
    <property type="protein sequence ID" value="CDR39949.1"/>
    <property type="molecule type" value="Genomic_DNA"/>
</dbReference>
<protein>
    <submittedName>
        <fullName evidence="1">CYFA0S04e00804g1_1</fullName>
    </submittedName>
</protein>
<dbReference type="InterPro" id="IPR012341">
    <property type="entry name" value="6hp_glycosidase-like_sf"/>
</dbReference>
<dbReference type="PhylomeDB" id="A0A061AS13"/>
<dbReference type="PANTHER" id="PTHR31047:SF0">
    <property type="entry name" value="MEIOTICALLY UP-REGULATED GENE 157 PROTEIN"/>
    <property type="match status" value="1"/>
</dbReference>
<dbReference type="AlphaFoldDB" id="A0A061AS13"/>
<evidence type="ECO:0000313" key="1">
    <source>
        <dbReference type="EMBL" id="CDR39949.1"/>
    </source>
</evidence>
<dbReference type="PANTHER" id="PTHR31047">
    <property type="entry name" value="MEIOTICALLY UP-REGULATED GENE 157 PROTEIN"/>
    <property type="match status" value="1"/>
</dbReference>
<dbReference type="GO" id="GO:0004553">
    <property type="term" value="F:hydrolase activity, hydrolyzing O-glycosyl compounds"/>
    <property type="evidence" value="ECO:0007669"/>
    <property type="project" value="UniProtKB-ARBA"/>
</dbReference>
<dbReference type="Pfam" id="PF06824">
    <property type="entry name" value="Glyco_hydro_125"/>
    <property type="match status" value="1"/>
</dbReference>
<sequence>MKPYRQYVKPQYRRARLIKTAAAFVLAILFVLWLRRLGRDEEEDMLNERLQKLYDLSSQKVVYDEGIHAAAVDERPKKGKTRHHFYSSSTGQCEPYKEYSQEFHEPASGGPLDLPFQRPPEKCRTFKSQAVEVLIDDMKQRIKNPDLARLFENALPNTLDTTILYHTKSDPELNAYPQSFVVTGDIHAEWLRDAARQLSVYQKLTAHDEDLKDLIRGALNTQSSYILVSPYCNAFHPPPGSGIKKGETAMDKVVPLPQWRYVFECKWEVDSLASFLTLTNEYYEVTKDASIFNKLWINAMTNLLTVLRRESIPSFDENGNVQPIYYTFQRNTNIGTETLPLAGSGNPVNFDIGLIRSAFRPSDDACIYQFFIPGNAHMATELKKIVTTLLDAKDKIPSEFLEKVSKIIEKSGQFAQTITDAIYEHAVIDHPTWGKVFAYEIDGYGGAVFMDDANIPSLLALPDLGFLDEDDPIYQNTRKMILSKKGNPYYLVGPHFKGIGGPHIGIHNAWPMSLMLQIRTTEDDDEIIEMLDLIMTTTAHLGLIHESIHVNYPGGKKYTRPWFSWANSEFGKTILDLAERKPHLIFKDQYKNQPYKIENMKLVEKRDKA</sequence>
<dbReference type="VEuPathDB" id="FungiDB:BON22_2298"/>
<dbReference type="SMART" id="SM01149">
    <property type="entry name" value="DUF1237"/>
    <property type="match status" value="1"/>
</dbReference>
<reference evidence="1" key="1">
    <citation type="journal article" date="2014" name="Genome Announc.">
        <title>Genome sequence of the yeast Cyberlindnera fabianii (Hansenula fabianii).</title>
        <authorList>
            <person name="Freel K.C."/>
            <person name="Sarilar V."/>
            <person name="Neuveglise C."/>
            <person name="Devillers H."/>
            <person name="Friedrich A."/>
            <person name="Schacherer J."/>
        </authorList>
    </citation>
    <scope>NUCLEOTIDE SEQUENCE</scope>
    <source>
        <strain evidence="1">YJS4271</strain>
    </source>
</reference>
<gene>
    <name evidence="1" type="ORF">CYFA0S_04e00804g</name>
</gene>
<dbReference type="SUPFAM" id="SSF48208">
    <property type="entry name" value="Six-hairpin glycosidases"/>
    <property type="match status" value="1"/>
</dbReference>
<proteinExistence type="predicted"/>
<dbReference type="GO" id="GO:0005975">
    <property type="term" value="P:carbohydrate metabolic process"/>
    <property type="evidence" value="ECO:0007669"/>
    <property type="project" value="InterPro"/>
</dbReference>
<dbReference type="OrthoDB" id="7771656at2759"/>
<dbReference type="InterPro" id="IPR008928">
    <property type="entry name" value="6-hairpin_glycosidase_sf"/>
</dbReference>
<organism evidence="1">
    <name type="scientific">Cyberlindnera fabianii</name>
    <name type="common">Yeast</name>
    <name type="synonym">Hansenula fabianii</name>
    <dbReference type="NCBI Taxonomy" id="36022"/>
    <lineage>
        <taxon>Eukaryota</taxon>
        <taxon>Fungi</taxon>
        <taxon>Dikarya</taxon>
        <taxon>Ascomycota</taxon>
        <taxon>Saccharomycotina</taxon>
        <taxon>Saccharomycetes</taxon>
        <taxon>Phaffomycetales</taxon>
        <taxon>Phaffomycetaceae</taxon>
        <taxon>Cyberlindnera</taxon>
    </lineage>
</organism>
<name>A0A061AS13_CYBFA</name>
<dbReference type="InterPro" id="IPR008313">
    <property type="entry name" value="GH125"/>
</dbReference>
<dbReference type="Gene3D" id="1.50.10.10">
    <property type="match status" value="1"/>
</dbReference>
<accession>A0A061AS13</accession>